<dbReference type="CDD" id="cd00377">
    <property type="entry name" value="ICL_PEPM"/>
    <property type="match status" value="1"/>
</dbReference>
<dbReference type="AlphaFoldDB" id="A0A364Y2M5"/>
<dbReference type="InterPro" id="IPR040442">
    <property type="entry name" value="Pyrv_kinase-like_dom_sf"/>
</dbReference>
<dbReference type="GO" id="GO:0004451">
    <property type="term" value="F:isocitrate lyase activity"/>
    <property type="evidence" value="ECO:0007669"/>
    <property type="project" value="UniProtKB-UniRule"/>
</dbReference>
<evidence type="ECO:0000256" key="10">
    <source>
        <dbReference type="NCBIfam" id="TIGR01346"/>
    </source>
</evidence>
<dbReference type="Pfam" id="PF00463">
    <property type="entry name" value="ICL"/>
    <property type="match status" value="2"/>
</dbReference>
<evidence type="ECO:0000256" key="9">
    <source>
        <dbReference type="ARBA" id="ARBA00053855"/>
    </source>
</evidence>
<keyword evidence="7 14" id="KW-0456">Lyase</keyword>
<protein>
    <recommendedName>
        <fullName evidence="4 10">Isocitrate lyase</fullName>
        <ecNumber evidence="3 10">4.1.3.1</ecNumber>
    </recommendedName>
</protein>
<dbReference type="RefSeq" id="WP_112747105.1">
    <property type="nucleotide sequence ID" value="NZ_QMFY01000005.1"/>
</dbReference>
<dbReference type="OrthoDB" id="8629576at2"/>
<dbReference type="InterPro" id="IPR039556">
    <property type="entry name" value="ICL/PEPM"/>
</dbReference>
<feature type="binding site" evidence="12">
    <location>
        <position position="216"/>
    </location>
    <ligand>
        <name>substrate</name>
    </ligand>
</feature>
<evidence type="ECO:0000256" key="1">
    <source>
        <dbReference type="ARBA" id="ARBA00004793"/>
    </source>
</evidence>
<dbReference type="SUPFAM" id="SSF51621">
    <property type="entry name" value="Phosphoenolpyruvate/pyruvate domain"/>
    <property type="match status" value="1"/>
</dbReference>
<evidence type="ECO:0000256" key="6">
    <source>
        <dbReference type="ARBA" id="ARBA00022532"/>
    </source>
</evidence>
<comment type="caution">
    <text evidence="14">The sequence shown here is derived from an EMBL/GenBank/DDBJ whole genome shotgun (WGS) entry which is preliminary data.</text>
</comment>
<accession>A0A364Y2M5</accession>
<evidence type="ECO:0000256" key="12">
    <source>
        <dbReference type="PIRSR" id="PIRSR001362-2"/>
    </source>
</evidence>
<dbReference type="Gene3D" id="3.20.20.60">
    <property type="entry name" value="Phosphoenolpyruvate-binding domains"/>
    <property type="match status" value="1"/>
</dbReference>
<dbReference type="InterPro" id="IPR006254">
    <property type="entry name" value="Isocitrate_lyase"/>
</dbReference>
<evidence type="ECO:0000256" key="3">
    <source>
        <dbReference type="ARBA" id="ARBA00012909"/>
    </source>
</evidence>
<evidence type="ECO:0000313" key="15">
    <source>
        <dbReference type="Proteomes" id="UP000251889"/>
    </source>
</evidence>
<evidence type="ECO:0000256" key="2">
    <source>
        <dbReference type="ARBA" id="ARBA00005704"/>
    </source>
</evidence>
<evidence type="ECO:0000256" key="13">
    <source>
        <dbReference type="PIRSR" id="PIRSR001362-3"/>
    </source>
</evidence>
<dbReference type="GO" id="GO:0006097">
    <property type="term" value="P:glyoxylate cycle"/>
    <property type="evidence" value="ECO:0007669"/>
    <property type="project" value="UniProtKB-KW"/>
</dbReference>
<feature type="binding site" evidence="12">
    <location>
        <begin position="180"/>
        <end position="181"/>
    </location>
    <ligand>
        <name>substrate</name>
    </ligand>
</feature>
<feature type="active site" description="Proton acceptor" evidence="11">
    <location>
        <position position="179"/>
    </location>
</feature>
<keyword evidence="5" id="KW-0329">Glyoxylate bypass</keyword>
<dbReference type="NCBIfam" id="NF011645">
    <property type="entry name" value="PRK15063.1"/>
    <property type="match status" value="1"/>
</dbReference>
<dbReference type="PANTHER" id="PTHR21631:SF3">
    <property type="entry name" value="BIFUNCTIONAL GLYOXYLATE CYCLE PROTEIN"/>
    <property type="match status" value="1"/>
</dbReference>
<dbReference type="InterPro" id="IPR018523">
    <property type="entry name" value="Isocitrate_lyase_ph_CS"/>
</dbReference>
<dbReference type="PROSITE" id="PS00161">
    <property type="entry name" value="ISOCITRATE_LYASE"/>
    <property type="match status" value="1"/>
</dbReference>
<dbReference type="PIRSF" id="PIRSF001362">
    <property type="entry name" value="Isocit_lyase"/>
    <property type="match status" value="1"/>
</dbReference>
<feature type="binding site" evidence="12">
    <location>
        <begin position="301"/>
        <end position="305"/>
    </location>
    <ligand>
        <name>substrate</name>
    </ligand>
</feature>
<evidence type="ECO:0000256" key="11">
    <source>
        <dbReference type="PIRSR" id="PIRSR001362-1"/>
    </source>
</evidence>
<organism evidence="14 15">
    <name type="scientific">Pseudochryseolinea flava</name>
    <dbReference type="NCBI Taxonomy" id="2059302"/>
    <lineage>
        <taxon>Bacteria</taxon>
        <taxon>Pseudomonadati</taxon>
        <taxon>Bacteroidota</taxon>
        <taxon>Cytophagia</taxon>
        <taxon>Cytophagales</taxon>
        <taxon>Fulvivirgaceae</taxon>
        <taxon>Pseudochryseolinea</taxon>
    </lineage>
</organism>
<dbReference type="GO" id="GO:0006099">
    <property type="term" value="P:tricarboxylic acid cycle"/>
    <property type="evidence" value="ECO:0007669"/>
    <property type="project" value="UniProtKB-UniRule"/>
</dbReference>
<dbReference type="GO" id="GO:0046872">
    <property type="term" value="F:metal ion binding"/>
    <property type="evidence" value="ECO:0007669"/>
    <property type="project" value="UniProtKB-KW"/>
</dbReference>
<dbReference type="PANTHER" id="PTHR21631">
    <property type="entry name" value="ISOCITRATE LYASE/MALATE SYNTHASE"/>
    <property type="match status" value="1"/>
</dbReference>
<evidence type="ECO:0000256" key="7">
    <source>
        <dbReference type="ARBA" id="ARBA00023239"/>
    </source>
</evidence>
<keyword evidence="15" id="KW-1185">Reference proteome</keyword>
<feature type="binding site" evidence="13">
    <location>
        <position position="141"/>
    </location>
    <ligand>
        <name>Mg(2+)</name>
        <dbReference type="ChEBI" id="CHEBI:18420"/>
    </ligand>
</feature>
<proteinExistence type="inferred from homology"/>
<dbReference type="InterPro" id="IPR015813">
    <property type="entry name" value="Pyrv/PenolPyrv_kinase-like_dom"/>
</dbReference>
<evidence type="ECO:0000256" key="5">
    <source>
        <dbReference type="ARBA" id="ARBA00022435"/>
    </source>
</evidence>
<dbReference type="NCBIfam" id="TIGR01346">
    <property type="entry name" value="isocit_lyase"/>
    <property type="match status" value="1"/>
</dbReference>
<keyword evidence="6" id="KW-0816">Tricarboxylic acid cycle</keyword>
<evidence type="ECO:0000256" key="8">
    <source>
        <dbReference type="ARBA" id="ARBA00023531"/>
    </source>
</evidence>
<keyword evidence="13" id="KW-0460">Magnesium</keyword>
<evidence type="ECO:0000313" key="14">
    <source>
        <dbReference type="EMBL" id="RAW00949.1"/>
    </source>
</evidence>
<feature type="binding site" evidence="12">
    <location>
        <position position="335"/>
    </location>
    <ligand>
        <name>substrate</name>
    </ligand>
</feature>
<dbReference type="FunFam" id="3.20.20.60:FF:000005">
    <property type="entry name" value="Isocitrate lyase"/>
    <property type="match status" value="1"/>
</dbReference>
<evidence type="ECO:0000256" key="4">
    <source>
        <dbReference type="ARBA" id="ARBA00017446"/>
    </source>
</evidence>
<comment type="function">
    <text evidence="9">Involved in the metabolic adaptation in response to environmental changes. Catalyzes the reversible formation of succinate and glyoxylate from isocitrate, a key step of the glyoxylate cycle, which operates as an anaplerotic route for replenishing the tricarboxylic acid cycle during growth on fatty acid substrates.</text>
</comment>
<comment type="pathway">
    <text evidence="1">Carbohydrate metabolism; glyoxylate cycle; (S)-malate from isocitrate: step 1/2.</text>
</comment>
<dbReference type="EMBL" id="QMFY01000005">
    <property type="protein sequence ID" value="RAW00949.1"/>
    <property type="molecule type" value="Genomic_DNA"/>
</dbReference>
<comment type="cofactor">
    <cofactor evidence="13">
        <name>Mg(2+)</name>
        <dbReference type="ChEBI" id="CHEBI:18420"/>
    </cofactor>
    <text evidence="13">Can also use Mn(2+) ion.</text>
</comment>
<dbReference type="EC" id="4.1.3.1" evidence="3 10"/>
<reference evidence="14 15" key="1">
    <citation type="submission" date="2018-06" db="EMBL/GenBank/DDBJ databases">
        <title>Chryseolinea flavus sp. nov., a member of the phylum Bacteroidetes isolated from soil.</title>
        <authorList>
            <person name="Li Y."/>
            <person name="Wang J."/>
        </authorList>
    </citation>
    <scope>NUCLEOTIDE SEQUENCE [LARGE SCALE GENOMIC DNA]</scope>
    <source>
        <strain evidence="14 15">SDU1-6</strain>
    </source>
</reference>
<comment type="catalytic activity">
    <reaction evidence="8">
        <text>D-threo-isocitrate = glyoxylate + succinate</text>
        <dbReference type="Rhea" id="RHEA:13245"/>
        <dbReference type="ChEBI" id="CHEBI:15562"/>
        <dbReference type="ChEBI" id="CHEBI:30031"/>
        <dbReference type="ChEBI" id="CHEBI:36655"/>
        <dbReference type="EC" id="4.1.3.1"/>
    </reaction>
</comment>
<gene>
    <name evidence="14" type="ORF">DQQ10_11965</name>
</gene>
<sequence length="429" mass="47495">MNNIESMNNSRWKNIIRPYTQEQVTRLRGSVKIDYTLATLGARRLWNLLNEEHYVSALGALTGNQAVQQVQAGLKAIYLSGWQVAADANHSGQMYPDQSLYPADSVPGVVRRINNALIRADQLQTLHQDGNVHWMAPIIADAEAGFGGNLNAFELMKMMIDAGAAAVHFEDQLSSAKKCGHMGGKVLVPTREAIDKLVAARLAADVLDVPTLIIARTDADAATLITSDIDDRDKPFIYGQRTVEGFYHVRNGIEQAISRGLSYAPYADLIWCETSYPDLVQAKRFAEAIHEKFPGKLLAYNCSPSFNWAAKLSPDEMLHFRESLAALGYKFQFITLAGFHSLNTSMFELALAYTEKGMLGYSELQQREFSLQDEHGFKAVRHQAFVGTGYFDKVQEVVTAGSASTTAMKNSTEEAQFETPDKIKLELSA</sequence>
<keyword evidence="13" id="KW-0479">Metal-binding</keyword>
<feature type="binding site" evidence="12">
    <location>
        <begin position="80"/>
        <end position="82"/>
    </location>
    <ligand>
        <name>substrate</name>
    </ligand>
</feature>
<name>A0A364Y2M5_9BACT</name>
<comment type="similarity">
    <text evidence="2">Belongs to the isocitrate lyase/PEP mutase superfamily. Isocitrate lyase family.</text>
</comment>
<dbReference type="Proteomes" id="UP000251889">
    <property type="component" value="Unassembled WGS sequence"/>
</dbReference>